<dbReference type="Gene3D" id="3.40.50.1820">
    <property type="entry name" value="alpha/beta hydrolase"/>
    <property type="match status" value="1"/>
</dbReference>
<protein>
    <submittedName>
        <fullName evidence="2">Alpha/beta hydrolase-fold protein</fullName>
    </submittedName>
</protein>
<sequence length="359" mass="38330">MTSRFRTARQRGACLIAALTAATTLSSPQAKAAESPPQFTDGFGLVVTSQPRWVDDNHRTFVFSVSTNQVPTPTLLPGQEPGRHAIVVTLPEDYDTAARYPVQYYLHGHPDRPDAQWGQRVVENATRGVPLITVQPNGSGRGWYSNWVNPGAAGPQNWETFHLEQVIPFVDANLGTIATRAGRAIVGHSMGGFGALHYAEHRPDLFSYAGSFSGGLDLRNSEVRAAVVASEVNPGSGSPTVGVDAIFGPPVWPFDGVWNAQSPAHHVGSLRGMGVALYTGNGGDLTVNPIQAVLEHRARETNLVTAANLTAAGIPFHFSDYGDGSGWAPGCTGKHADEPCVQADMNHFVGLITQRLQHA</sequence>
<feature type="signal peptide" evidence="1">
    <location>
        <begin position="1"/>
        <end position="32"/>
    </location>
</feature>
<dbReference type="PANTHER" id="PTHR48098">
    <property type="entry name" value="ENTEROCHELIN ESTERASE-RELATED"/>
    <property type="match status" value="1"/>
</dbReference>
<name>A0ABU4T198_9PSEU</name>
<dbReference type="Pfam" id="PF00756">
    <property type="entry name" value="Esterase"/>
    <property type="match status" value="1"/>
</dbReference>
<dbReference type="Proteomes" id="UP001285521">
    <property type="component" value="Unassembled WGS sequence"/>
</dbReference>
<evidence type="ECO:0000313" key="2">
    <source>
        <dbReference type="EMBL" id="MDX8031931.1"/>
    </source>
</evidence>
<organism evidence="2 3">
    <name type="scientific">Lentzea miocenica</name>
    <dbReference type="NCBI Taxonomy" id="3095431"/>
    <lineage>
        <taxon>Bacteria</taxon>
        <taxon>Bacillati</taxon>
        <taxon>Actinomycetota</taxon>
        <taxon>Actinomycetes</taxon>
        <taxon>Pseudonocardiales</taxon>
        <taxon>Pseudonocardiaceae</taxon>
        <taxon>Lentzea</taxon>
    </lineage>
</organism>
<dbReference type="PANTHER" id="PTHR48098:SF1">
    <property type="entry name" value="DIACYLGLYCEROL ACYLTRANSFERASE_MYCOLYLTRANSFERASE AG85A"/>
    <property type="match status" value="1"/>
</dbReference>
<dbReference type="SUPFAM" id="SSF53474">
    <property type="entry name" value="alpha/beta-Hydrolases"/>
    <property type="match status" value="1"/>
</dbReference>
<comment type="caution">
    <text evidence="2">The sequence shown here is derived from an EMBL/GenBank/DDBJ whole genome shotgun (WGS) entry which is preliminary data.</text>
</comment>
<keyword evidence="3" id="KW-1185">Reference proteome</keyword>
<dbReference type="InterPro" id="IPR000801">
    <property type="entry name" value="Esterase-like"/>
</dbReference>
<accession>A0ABU4T198</accession>
<feature type="chain" id="PRO_5047298307" evidence="1">
    <location>
        <begin position="33"/>
        <end position="359"/>
    </location>
</feature>
<proteinExistence type="predicted"/>
<dbReference type="InterPro" id="IPR029058">
    <property type="entry name" value="AB_hydrolase_fold"/>
</dbReference>
<dbReference type="GO" id="GO:0016787">
    <property type="term" value="F:hydrolase activity"/>
    <property type="evidence" value="ECO:0007669"/>
    <property type="project" value="UniProtKB-KW"/>
</dbReference>
<gene>
    <name evidence="2" type="ORF">SK803_17030</name>
</gene>
<dbReference type="InterPro" id="IPR050583">
    <property type="entry name" value="Mycobacterial_A85_antigen"/>
</dbReference>
<keyword evidence="2" id="KW-0378">Hydrolase</keyword>
<evidence type="ECO:0000313" key="3">
    <source>
        <dbReference type="Proteomes" id="UP001285521"/>
    </source>
</evidence>
<keyword evidence="1" id="KW-0732">Signal</keyword>
<dbReference type="EMBL" id="JAXAVW010000013">
    <property type="protein sequence ID" value="MDX8031931.1"/>
    <property type="molecule type" value="Genomic_DNA"/>
</dbReference>
<dbReference type="RefSeq" id="WP_319966984.1">
    <property type="nucleotide sequence ID" value="NZ_JAXAVW010000013.1"/>
</dbReference>
<reference evidence="2 3" key="1">
    <citation type="submission" date="2023-11" db="EMBL/GenBank/DDBJ databases">
        <title>Lentzea sokolovensis, sp. nov., Lentzea kristufkii, sp. nov., and Lentzea miocenensis, sp. nov., rare actinobacteria from Sokolov Coal Basin, Miocene lacustrine sediment, Czech Republic.</title>
        <authorList>
            <person name="Lara A."/>
            <person name="Kotroba L."/>
            <person name="Nouioui I."/>
            <person name="Neumann-Schaal M."/>
            <person name="Mast Y."/>
            <person name="Chronakova A."/>
        </authorList>
    </citation>
    <scope>NUCLEOTIDE SEQUENCE [LARGE SCALE GENOMIC DNA]</scope>
    <source>
        <strain evidence="2 3">BCCO 10_0856</strain>
    </source>
</reference>
<evidence type="ECO:0000256" key="1">
    <source>
        <dbReference type="SAM" id="SignalP"/>
    </source>
</evidence>